<keyword evidence="12" id="KW-1185">Reference proteome</keyword>
<dbReference type="STRING" id="212818.A0A0D2A0S3"/>
<evidence type="ECO:0000256" key="4">
    <source>
        <dbReference type="ARBA" id="ARBA00022763"/>
    </source>
</evidence>
<feature type="region of interest" description="Disordered" evidence="10">
    <location>
        <begin position="342"/>
        <end position="388"/>
    </location>
</feature>
<dbReference type="Pfam" id="PF08214">
    <property type="entry name" value="HAT_KAT11"/>
    <property type="match status" value="1"/>
</dbReference>
<dbReference type="PANTHER" id="PTHR31571:SF2">
    <property type="entry name" value="HISTONE ACETYLTRANSFERASE RTT109"/>
    <property type="match status" value="1"/>
</dbReference>
<keyword evidence="6" id="KW-0805">Transcription regulation</keyword>
<evidence type="ECO:0000313" key="11">
    <source>
        <dbReference type="EMBL" id="KIV92673.1"/>
    </source>
</evidence>
<keyword evidence="8" id="KW-0539">Nucleus</keyword>
<protein>
    <recommendedName>
        <fullName evidence="2">histone acetyltransferase</fullName>
        <ecNumber evidence="2">2.3.1.48</ecNumber>
    </recommendedName>
</protein>
<keyword evidence="7" id="KW-0804">Transcription</keyword>
<dbReference type="GO" id="GO:0032931">
    <property type="term" value="F:histone H3K56 acetyltransferase activity"/>
    <property type="evidence" value="ECO:0007669"/>
    <property type="project" value="TreeGrafter"/>
</dbReference>
<dbReference type="InterPro" id="IPR051236">
    <property type="entry name" value="HAT_RTT109-like"/>
</dbReference>
<proteinExistence type="predicted"/>
<dbReference type="EC" id="2.3.1.48" evidence="2"/>
<keyword evidence="3" id="KW-0808">Transferase</keyword>
<evidence type="ECO:0000256" key="2">
    <source>
        <dbReference type="ARBA" id="ARBA00013184"/>
    </source>
</evidence>
<accession>A0A0D2A0S3</accession>
<feature type="compositionally biased region" description="Basic and acidic residues" evidence="10">
    <location>
        <begin position="370"/>
        <end position="388"/>
    </location>
</feature>
<evidence type="ECO:0000313" key="12">
    <source>
        <dbReference type="Proteomes" id="UP000054302"/>
    </source>
</evidence>
<feature type="compositionally biased region" description="Polar residues" evidence="10">
    <location>
        <begin position="344"/>
        <end position="366"/>
    </location>
</feature>
<dbReference type="GO" id="GO:0006355">
    <property type="term" value="P:regulation of DNA-templated transcription"/>
    <property type="evidence" value="ECO:0007669"/>
    <property type="project" value="InterPro"/>
</dbReference>
<evidence type="ECO:0000256" key="1">
    <source>
        <dbReference type="ARBA" id="ARBA00004123"/>
    </source>
</evidence>
<evidence type="ECO:0000256" key="5">
    <source>
        <dbReference type="ARBA" id="ARBA00022990"/>
    </source>
</evidence>
<gene>
    <name evidence="11" type="ORF">PV10_03946</name>
</gene>
<dbReference type="GO" id="GO:0006974">
    <property type="term" value="P:DNA damage response"/>
    <property type="evidence" value="ECO:0007669"/>
    <property type="project" value="UniProtKB-KW"/>
</dbReference>
<evidence type="ECO:0000256" key="8">
    <source>
        <dbReference type="ARBA" id="ARBA00023242"/>
    </source>
</evidence>
<dbReference type="RefSeq" id="XP_016224247.1">
    <property type="nucleotide sequence ID" value="XM_016368459.1"/>
</dbReference>
<dbReference type="PROSITE" id="PS51728">
    <property type="entry name" value="RTT109_HAT"/>
    <property type="match status" value="1"/>
</dbReference>
<dbReference type="GO" id="GO:0005634">
    <property type="term" value="C:nucleus"/>
    <property type="evidence" value="ECO:0007669"/>
    <property type="project" value="UniProtKB-SubCell"/>
</dbReference>
<keyword evidence="4" id="KW-0227">DNA damage</keyword>
<dbReference type="PANTHER" id="PTHR31571">
    <property type="entry name" value="ALTERED INHERITANCE OF MITOCHONDRIA PROTEIN 6"/>
    <property type="match status" value="1"/>
</dbReference>
<evidence type="ECO:0000256" key="3">
    <source>
        <dbReference type="ARBA" id="ARBA00022679"/>
    </source>
</evidence>
<organism evidence="11 12">
    <name type="scientific">Exophiala mesophila</name>
    <name type="common">Black yeast-like fungus</name>
    <dbReference type="NCBI Taxonomy" id="212818"/>
    <lineage>
        <taxon>Eukaryota</taxon>
        <taxon>Fungi</taxon>
        <taxon>Dikarya</taxon>
        <taxon>Ascomycota</taxon>
        <taxon>Pezizomycotina</taxon>
        <taxon>Eurotiomycetes</taxon>
        <taxon>Chaetothyriomycetidae</taxon>
        <taxon>Chaetothyriales</taxon>
        <taxon>Herpotrichiellaceae</taxon>
        <taxon>Exophiala</taxon>
    </lineage>
</organism>
<dbReference type="AlphaFoldDB" id="A0A0D2A0S3"/>
<name>A0A0D2A0S3_EXOME</name>
<reference evidence="11 12" key="1">
    <citation type="submission" date="2015-01" db="EMBL/GenBank/DDBJ databases">
        <title>The Genome Sequence of Exophiala mesophila CBS40295.</title>
        <authorList>
            <consortium name="The Broad Institute Genomics Platform"/>
            <person name="Cuomo C."/>
            <person name="de Hoog S."/>
            <person name="Gorbushina A."/>
            <person name="Stielow B."/>
            <person name="Teixiera M."/>
            <person name="Abouelleil A."/>
            <person name="Chapman S.B."/>
            <person name="Priest M."/>
            <person name="Young S.K."/>
            <person name="Wortman J."/>
            <person name="Nusbaum C."/>
            <person name="Birren B."/>
        </authorList>
    </citation>
    <scope>NUCLEOTIDE SEQUENCE [LARGE SCALE GENOMIC DNA]</scope>
    <source>
        <strain evidence="11 12">CBS 40295</strain>
    </source>
</reference>
<dbReference type="OrthoDB" id="3361892at2759"/>
<keyword evidence="5" id="KW-0007">Acetylation</keyword>
<dbReference type="InterPro" id="IPR016849">
    <property type="entry name" value="Rtt109"/>
</dbReference>
<evidence type="ECO:0000256" key="6">
    <source>
        <dbReference type="ARBA" id="ARBA00023015"/>
    </source>
</evidence>
<dbReference type="Proteomes" id="UP000054302">
    <property type="component" value="Unassembled WGS sequence"/>
</dbReference>
<evidence type="ECO:0000256" key="10">
    <source>
        <dbReference type="SAM" id="MobiDB-lite"/>
    </source>
</evidence>
<dbReference type="SMART" id="SM01250">
    <property type="entry name" value="KAT11"/>
    <property type="match status" value="1"/>
</dbReference>
<dbReference type="VEuPathDB" id="FungiDB:PV10_03946"/>
<evidence type="ECO:0000256" key="7">
    <source>
        <dbReference type="ARBA" id="ARBA00023163"/>
    </source>
</evidence>
<dbReference type="HOGENOM" id="CLU_511984_0_0_1"/>
<sequence>MVDRLDLASQLASALPKDLGLTVYHISTLSNPSLALFAPLPHQQEEETTCQSHFLAVSTPRSDEAKEVLVFAVEVLIFASPSLTTLFVSKADSTGFSSRLGVTKGSPSPIATVISTFLHYLVKPRLNGTRVVLSLFARAQNQYLFPGSSENAGKHILNDRQLIKWWGRVLDKVLRRRAEMPSSGPNSTVHLIVPGCEKTETRSFFPPLARLDPPTDPRWIDSYPVDLLVADTKQPIRSLIPRFPDDPKARFLEDLDGTGMDEQGNWRSVTTLHQFWEMMSYRQECSAGRLVGFFWMVFPPSQREGTSLAGIDARMPLPQTRNLDRAKVHGFSNAVIQIDPEPYTSVSNTSDLAKSSTPTELSQNGPTEPHGLEYEVVGDRPRKDESTAKGELVLDGGQYQTLMDYLLQTDFAGSELAEEHTCGWISKALEISGAPRFGQTIHGEMALNASSHISAPNNHVTPAVNMLTGLRKKRKAEQVSEISEGEKEVSQSMAKTLATGLVRKKPKN</sequence>
<dbReference type="EMBL" id="KN847522">
    <property type="protein sequence ID" value="KIV92673.1"/>
    <property type="molecule type" value="Genomic_DNA"/>
</dbReference>
<comment type="subcellular location">
    <subcellularLocation>
        <location evidence="1">Nucleus</location>
    </subcellularLocation>
</comment>
<dbReference type="GeneID" id="27321791"/>
<comment type="catalytic activity">
    <reaction evidence="9">
        <text>L-lysyl-[histone] + acetyl-CoA = N(6)-acetyl-L-lysyl-[histone] + CoA + H(+)</text>
        <dbReference type="Rhea" id="RHEA:21992"/>
        <dbReference type="Rhea" id="RHEA-COMP:9845"/>
        <dbReference type="Rhea" id="RHEA-COMP:11338"/>
        <dbReference type="ChEBI" id="CHEBI:15378"/>
        <dbReference type="ChEBI" id="CHEBI:29969"/>
        <dbReference type="ChEBI" id="CHEBI:57287"/>
        <dbReference type="ChEBI" id="CHEBI:57288"/>
        <dbReference type="ChEBI" id="CHEBI:61930"/>
        <dbReference type="EC" id="2.3.1.48"/>
    </reaction>
    <physiologicalReaction direction="left-to-right" evidence="9">
        <dbReference type="Rhea" id="RHEA:21993"/>
    </physiologicalReaction>
</comment>
<dbReference type="InterPro" id="IPR013178">
    <property type="entry name" value="Histone_AcTrfase_Rtt109/CBP"/>
</dbReference>
<evidence type="ECO:0000256" key="9">
    <source>
        <dbReference type="ARBA" id="ARBA00048940"/>
    </source>
</evidence>